<dbReference type="EMBL" id="BMHF01000002">
    <property type="protein sequence ID" value="GGA27979.1"/>
    <property type="molecule type" value="Genomic_DNA"/>
</dbReference>
<dbReference type="RefSeq" id="WP_094095569.1">
    <property type="nucleotide sequence ID" value="NZ_BMHF01000002.1"/>
</dbReference>
<evidence type="ECO:0000256" key="1">
    <source>
        <dbReference type="ARBA" id="ARBA00002486"/>
    </source>
</evidence>
<comment type="similarity">
    <text evidence="2">Belongs to the ROK (NagC/XylR) family.</text>
</comment>
<dbReference type="InterPro" id="IPR000600">
    <property type="entry name" value="ROK"/>
</dbReference>
<keyword evidence="3" id="KW-0119">Carbohydrate metabolism</keyword>
<comment type="function">
    <text evidence="1">Transcriptional repressor of xylose-utilizing enzymes.</text>
</comment>
<keyword evidence="3" id="KW-0859">Xylose metabolism</keyword>
<dbReference type="InterPro" id="IPR036388">
    <property type="entry name" value="WH-like_DNA-bd_sf"/>
</dbReference>
<keyword evidence="5" id="KW-1185">Reference proteome</keyword>
<proteinExistence type="inferred from homology"/>
<dbReference type="Gene3D" id="1.10.10.10">
    <property type="entry name" value="Winged helix-like DNA-binding domain superfamily/Winged helix DNA-binding domain"/>
    <property type="match status" value="1"/>
</dbReference>
<evidence type="ECO:0000313" key="5">
    <source>
        <dbReference type="Proteomes" id="UP000609323"/>
    </source>
</evidence>
<dbReference type="PANTHER" id="PTHR18964">
    <property type="entry name" value="ROK (REPRESSOR, ORF, KINASE) FAMILY"/>
    <property type="match status" value="1"/>
</dbReference>
<evidence type="ECO:0000313" key="4">
    <source>
        <dbReference type="EMBL" id="GGA27979.1"/>
    </source>
</evidence>
<protein>
    <submittedName>
        <fullName evidence="4">Transcriptional regulator</fullName>
    </submittedName>
</protein>
<evidence type="ECO:0000256" key="2">
    <source>
        <dbReference type="ARBA" id="ARBA00006479"/>
    </source>
</evidence>
<dbReference type="Proteomes" id="UP000609323">
    <property type="component" value="Unassembled WGS sequence"/>
</dbReference>
<dbReference type="InterPro" id="IPR036390">
    <property type="entry name" value="WH_DNA-bd_sf"/>
</dbReference>
<accession>A0ABQ1FRG5</accession>
<name>A0ABQ1FRG5_9BACL</name>
<dbReference type="Gene3D" id="3.30.420.40">
    <property type="match status" value="2"/>
</dbReference>
<dbReference type="Pfam" id="PF00480">
    <property type="entry name" value="ROK"/>
    <property type="match status" value="1"/>
</dbReference>
<gene>
    <name evidence="4" type="ORF">GCM10010917_11140</name>
</gene>
<dbReference type="SUPFAM" id="SSF46785">
    <property type="entry name" value="Winged helix' DNA-binding domain"/>
    <property type="match status" value="1"/>
</dbReference>
<comment type="caution">
    <text evidence="4">The sequence shown here is derived from an EMBL/GenBank/DDBJ whole genome shotgun (WGS) entry which is preliminary data.</text>
</comment>
<dbReference type="SUPFAM" id="SSF53067">
    <property type="entry name" value="Actin-like ATPase domain"/>
    <property type="match status" value="1"/>
</dbReference>
<reference evidence="5" key="1">
    <citation type="journal article" date="2019" name="Int. J. Syst. Evol. Microbiol.">
        <title>The Global Catalogue of Microorganisms (GCM) 10K type strain sequencing project: providing services to taxonomists for standard genome sequencing and annotation.</title>
        <authorList>
            <consortium name="The Broad Institute Genomics Platform"/>
            <consortium name="The Broad Institute Genome Sequencing Center for Infectious Disease"/>
            <person name="Wu L."/>
            <person name="Ma J."/>
        </authorList>
    </citation>
    <scope>NUCLEOTIDE SEQUENCE [LARGE SCALE GENOMIC DNA]</scope>
    <source>
        <strain evidence="5">CGMCC 1.15044</strain>
    </source>
</reference>
<dbReference type="PANTHER" id="PTHR18964:SF149">
    <property type="entry name" value="BIFUNCTIONAL UDP-N-ACETYLGLUCOSAMINE 2-EPIMERASE_N-ACETYLMANNOSAMINE KINASE"/>
    <property type="match status" value="1"/>
</dbReference>
<organism evidence="4 5">
    <name type="scientific">Paenibacillus physcomitrellae</name>
    <dbReference type="NCBI Taxonomy" id="1619311"/>
    <lineage>
        <taxon>Bacteria</taxon>
        <taxon>Bacillati</taxon>
        <taxon>Bacillota</taxon>
        <taxon>Bacilli</taxon>
        <taxon>Bacillales</taxon>
        <taxon>Paenibacillaceae</taxon>
        <taxon>Paenibacillus</taxon>
    </lineage>
</organism>
<sequence>MSKTSLFAPTTKKMVYDRIARQNDISKAELLEEFKLTSSSLTRMLEELVEDSWIFEAGFGQSTGGRKPILYRINPLRRVIFGLEISRLSSSLGLYDLNLTPLAYHKWPMDETMTPERLVEVIGESAAEMLKEHGLDQSQVEGMGIGAVGPLDRKAGIILNPEYFPAKGWENVPICQWMETRTGIKAILENGANAALIGEHWALRDDKVQHMLYVHAGTGLRSAMMSNGRLVHGAVDMEGSIGQMIIQTDGPRLHDTGNYGALEAFASVQALEKQVRVQQKLGAGRLAELGFPEEGLQQPDKIHFDLLVQALHQGYPVIRDLFEQSAAYLGVGLANLINILHPEIVILGGALISAHSSYYDKAIAVARDKIYYVAQYQPQFSKGNLQENAVSTGAAILVFDQIRI</sequence>
<evidence type="ECO:0000256" key="3">
    <source>
        <dbReference type="ARBA" id="ARBA00022629"/>
    </source>
</evidence>
<dbReference type="InterPro" id="IPR043129">
    <property type="entry name" value="ATPase_NBD"/>
</dbReference>